<keyword evidence="1" id="KW-0472">Membrane</keyword>
<evidence type="ECO:0000256" key="1">
    <source>
        <dbReference type="SAM" id="Phobius"/>
    </source>
</evidence>
<proteinExistence type="predicted"/>
<dbReference type="InterPro" id="IPR007349">
    <property type="entry name" value="DUF418"/>
</dbReference>
<dbReference type="PANTHER" id="PTHR30590">
    <property type="entry name" value="INNER MEMBRANE PROTEIN"/>
    <property type="match status" value="1"/>
</dbReference>
<organism evidence="3 4">
    <name type="scientific">Sphingomonas rhizophila</name>
    <dbReference type="NCBI Taxonomy" id="2071607"/>
    <lineage>
        <taxon>Bacteria</taxon>
        <taxon>Pseudomonadati</taxon>
        <taxon>Pseudomonadota</taxon>
        <taxon>Alphaproteobacteria</taxon>
        <taxon>Sphingomonadales</taxon>
        <taxon>Sphingomonadaceae</taxon>
        <taxon>Sphingomonas</taxon>
    </lineage>
</organism>
<name>A0A7G9SEI0_9SPHN</name>
<evidence type="ECO:0000259" key="2">
    <source>
        <dbReference type="Pfam" id="PF04235"/>
    </source>
</evidence>
<keyword evidence="1" id="KW-1133">Transmembrane helix</keyword>
<protein>
    <submittedName>
        <fullName evidence="3">DUF418 domain-containing protein</fullName>
    </submittedName>
</protein>
<keyword evidence="1" id="KW-0812">Transmembrane</keyword>
<feature type="transmembrane region" description="Helical" evidence="1">
    <location>
        <begin position="25"/>
        <end position="44"/>
    </location>
</feature>
<dbReference type="AlphaFoldDB" id="A0A7G9SEI0"/>
<evidence type="ECO:0000313" key="3">
    <source>
        <dbReference type="EMBL" id="QNN66255.1"/>
    </source>
</evidence>
<dbReference type="Pfam" id="PF04235">
    <property type="entry name" value="DUF418"/>
    <property type="match status" value="1"/>
</dbReference>
<dbReference type="EMBL" id="CP060717">
    <property type="protein sequence ID" value="QNN66255.1"/>
    <property type="molecule type" value="Genomic_DNA"/>
</dbReference>
<feature type="domain" description="DUF418" evidence="2">
    <location>
        <begin position="14"/>
        <end position="62"/>
    </location>
</feature>
<dbReference type="PANTHER" id="PTHR30590:SF2">
    <property type="entry name" value="INNER MEMBRANE PROTEIN"/>
    <property type="match status" value="1"/>
</dbReference>
<keyword evidence="4" id="KW-1185">Reference proteome</keyword>
<evidence type="ECO:0000313" key="4">
    <source>
        <dbReference type="Proteomes" id="UP000515955"/>
    </source>
</evidence>
<accession>A0A7G9SEI0</accession>
<dbReference type="KEGG" id="srhi:H9L12_09040"/>
<sequence>MHDHRHLPVLRFCRGLYAELSRGQAWLFVPFVWALMLLWSKWWLDRYHYGPLEWAWRSLARGSVQPMRKGQPTLGAPTGD</sequence>
<dbReference type="InterPro" id="IPR052529">
    <property type="entry name" value="Bact_Transport_Assoc"/>
</dbReference>
<gene>
    <name evidence="3" type="ORF">H9L12_09040</name>
</gene>
<dbReference type="Proteomes" id="UP000515955">
    <property type="component" value="Chromosome"/>
</dbReference>
<reference evidence="3 4" key="1">
    <citation type="submission" date="2020-08" db="EMBL/GenBank/DDBJ databases">
        <title>Genome sequence of Sphingomonas rhizophila KACC 19189T.</title>
        <authorList>
            <person name="Hyun D.-W."/>
            <person name="Bae J.-W."/>
        </authorList>
    </citation>
    <scope>NUCLEOTIDE SEQUENCE [LARGE SCALE GENOMIC DNA]</scope>
    <source>
        <strain evidence="3 4">KACC 19189</strain>
    </source>
</reference>